<accession>A0ABY6FYX2</accession>
<dbReference type="PANTHER" id="PTHR12993">
    <property type="entry name" value="N-ACETYLGLUCOSAMINYL-PHOSPHATIDYLINOSITOL DE-N-ACETYLASE-RELATED"/>
    <property type="match status" value="1"/>
</dbReference>
<dbReference type="InterPro" id="IPR003737">
    <property type="entry name" value="GlcNAc_PI_deacetylase-related"/>
</dbReference>
<evidence type="ECO:0000256" key="2">
    <source>
        <dbReference type="SAM" id="MobiDB-lite"/>
    </source>
</evidence>
<evidence type="ECO:0000313" key="3">
    <source>
        <dbReference type="EMBL" id="UYG16133.1"/>
    </source>
</evidence>
<gene>
    <name evidence="3" type="ORF">BRM3_10950</name>
</gene>
<feature type="region of interest" description="Disordered" evidence="2">
    <location>
        <begin position="1"/>
        <end position="22"/>
    </location>
</feature>
<dbReference type="PANTHER" id="PTHR12993:SF28">
    <property type="entry name" value="LMBE FAMILY PROTEIN"/>
    <property type="match status" value="1"/>
</dbReference>
<evidence type="ECO:0000256" key="1">
    <source>
        <dbReference type="ARBA" id="ARBA00022833"/>
    </source>
</evidence>
<reference evidence="3" key="1">
    <citation type="submission" date="2022-10" db="EMBL/GenBank/DDBJ databases">
        <title>Whole-Genome Sequencing of Brachybacterium huguangmaarense BRM-3, Isolated from Betula schmidtii.</title>
        <authorList>
            <person name="Haam D."/>
        </authorList>
    </citation>
    <scope>NUCLEOTIDE SEQUENCE</scope>
    <source>
        <strain evidence="3">BRM-3</strain>
    </source>
</reference>
<dbReference type="Proteomes" id="UP001164305">
    <property type="component" value="Chromosome"/>
</dbReference>
<protein>
    <submittedName>
        <fullName evidence="3">PIG-L family deacetylase</fullName>
    </submittedName>
</protein>
<dbReference type="SUPFAM" id="SSF102588">
    <property type="entry name" value="LmbE-like"/>
    <property type="match status" value="1"/>
</dbReference>
<keyword evidence="4" id="KW-1185">Reference proteome</keyword>
<organism evidence="3 4">
    <name type="scientific">Brachybacterium huguangmaarense</name>
    <dbReference type="NCBI Taxonomy" id="1652028"/>
    <lineage>
        <taxon>Bacteria</taxon>
        <taxon>Bacillati</taxon>
        <taxon>Actinomycetota</taxon>
        <taxon>Actinomycetes</taxon>
        <taxon>Micrococcales</taxon>
        <taxon>Dermabacteraceae</taxon>
        <taxon>Brachybacterium</taxon>
    </lineage>
</organism>
<name>A0ABY6FYX2_9MICO</name>
<keyword evidence="1" id="KW-0862">Zinc</keyword>
<dbReference type="Gene3D" id="3.40.50.10320">
    <property type="entry name" value="LmbE-like"/>
    <property type="match status" value="1"/>
</dbReference>
<dbReference type="Pfam" id="PF02585">
    <property type="entry name" value="PIG-L"/>
    <property type="match status" value="1"/>
</dbReference>
<sequence length="262" mass="27819">MTEAQDATPTGGEERPDALPPLPEEGVRRVLCVVAHPDDLEYGASAAVSTWTRRGLEVTYLLLTAGEAGMADPPEVVAPLREREQRAACAAVGVSDLRILGEPDGMLEHGLDLRRAIARVVRQVRPDLVLTTNFDVEAYGGLNQADHRAAGLATVDAARDAANPWVFRDLVEEAWQARALLVAGSDRPTHAVIVDTEAVEAAVASLASHRAYLEHIGDHPAPEEFIPAILRDGGRVAGGEHAVVLRVYELAGLGAESADAGE</sequence>
<dbReference type="EMBL" id="CP107020">
    <property type="protein sequence ID" value="UYG16133.1"/>
    <property type="molecule type" value="Genomic_DNA"/>
</dbReference>
<evidence type="ECO:0000313" key="4">
    <source>
        <dbReference type="Proteomes" id="UP001164305"/>
    </source>
</evidence>
<dbReference type="RefSeq" id="WP_263593346.1">
    <property type="nucleotide sequence ID" value="NZ_CP107020.1"/>
</dbReference>
<proteinExistence type="predicted"/>
<dbReference type="InterPro" id="IPR024078">
    <property type="entry name" value="LmbE-like_dom_sf"/>
</dbReference>